<keyword evidence="2" id="KW-1185">Reference proteome</keyword>
<comment type="caution">
    <text evidence="1">The sequence shown here is derived from an EMBL/GenBank/DDBJ whole genome shotgun (WGS) entry which is preliminary data.</text>
</comment>
<evidence type="ECO:0000313" key="1">
    <source>
        <dbReference type="EMBL" id="KAK8975353.1"/>
    </source>
</evidence>
<sequence length="489" mass="52302">MPPTFVFSTDLIFTSTSISATIFTATIISSPTGFAGTVLTTYSSTTTFSATTFTTIAISSPTGSVGTALTATDSSATDFATYCGITTDHVGTSLDLFQDFKKVSNRFVKLPNGELVKVLHEGTVRVNKDLVLSKDLKTKKLIGSARIIASLYQLQHVLAPYTDISTTACLDMSSSQINKNPVENITSNARAALGNAKDSVSNNSSSSFLDPVSSQECVDVSHQSLADVSQPQDTPPVHSIGKIMGHSLKDFPSTQKQIQQEIESEPKLVSTLHGDSGWKRNNGDGGFGVTWDEVYGENRERWWSTGGGDSVVMKTGRDGGCEGEQACQRQQLSINKAGDATPLHHTLIYKEPPKPYNSKSPVLLIGDGHILEFISEIDEGLELVPADTSVVISIGTSESFPSSESRDHGTQFSKRLFELSPAEELIVIGIALQEMLPQLLFTQPSGLRLSMSCSSSSSTITAFAKNRVATIASAYNTNSAEAWLATSAS</sequence>
<organism evidence="1 2">
    <name type="scientific">Hibiscus sabdariffa</name>
    <name type="common">roselle</name>
    <dbReference type="NCBI Taxonomy" id="183260"/>
    <lineage>
        <taxon>Eukaryota</taxon>
        <taxon>Viridiplantae</taxon>
        <taxon>Streptophyta</taxon>
        <taxon>Embryophyta</taxon>
        <taxon>Tracheophyta</taxon>
        <taxon>Spermatophyta</taxon>
        <taxon>Magnoliopsida</taxon>
        <taxon>eudicotyledons</taxon>
        <taxon>Gunneridae</taxon>
        <taxon>Pentapetalae</taxon>
        <taxon>rosids</taxon>
        <taxon>malvids</taxon>
        <taxon>Malvales</taxon>
        <taxon>Malvaceae</taxon>
        <taxon>Malvoideae</taxon>
        <taxon>Hibiscus</taxon>
    </lineage>
</organism>
<reference evidence="1 2" key="1">
    <citation type="journal article" date="2024" name="G3 (Bethesda)">
        <title>Genome assembly of Hibiscus sabdariffa L. provides insights into metabolisms of medicinal natural products.</title>
        <authorList>
            <person name="Kim T."/>
        </authorList>
    </citation>
    <scope>NUCLEOTIDE SEQUENCE [LARGE SCALE GENOMIC DNA]</scope>
    <source>
        <strain evidence="1">TK-2024</strain>
        <tissue evidence="1">Old leaves</tissue>
    </source>
</reference>
<dbReference type="EMBL" id="JBBPBN010000147">
    <property type="protein sequence ID" value="KAK8975353.1"/>
    <property type="molecule type" value="Genomic_DNA"/>
</dbReference>
<evidence type="ECO:0000313" key="2">
    <source>
        <dbReference type="Proteomes" id="UP001396334"/>
    </source>
</evidence>
<accession>A0ABR2NGU5</accession>
<name>A0ABR2NGU5_9ROSI</name>
<protein>
    <submittedName>
        <fullName evidence="1">Uncharacterized protein</fullName>
    </submittedName>
</protein>
<proteinExistence type="predicted"/>
<dbReference type="Proteomes" id="UP001396334">
    <property type="component" value="Unassembled WGS sequence"/>
</dbReference>
<gene>
    <name evidence="1" type="ORF">V6N11_063315</name>
</gene>